<dbReference type="SUPFAM" id="SSF51197">
    <property type="entry name" value="Clavaminate synthase-like"/>
    <property type="match status" value="1"/>
</dbReference>
<gene>
    <name evidence="1" type="ORF">GCM10022236_40320</name>
</gene>
<sequence>MTSTATPTTEISALTGLPHWETIPDDIPAAIAEIKAAIRARIEQSGRTVEDVLAEIESYLEAEIADIEAAKARGEEVWPVIDYADIEAGTVSAETLALVKRRGCAVVRGHFDRAQAEGWDRDVVDYVESNHFFENYAGPADDFFGTLSAEMSKPEIYPIYWSHAQMEARQHPRMASVQAFLNAQWTAESEGRQWFDPDADSLYPDRIRRRPPGANSGGLGTHLDPGTLDLWMTEGYQQHFRHLFAGDFAAYDPWDAAYRTEAAQYPGSTMCSAFRTFQGWTALSEMDNDQGVLHTVPIPKAMAYLMLRPLLSDVPDDEMCGVQPNRTFPANDKYHAILMRAVSSIPSVQPGDSVWWHCDMIHSVAPVTDQKGWGNVIYIPAAPKCTKNDAYAALVREAFLSGNSPYDFPEEHYEADWANRFQPSDLNEIGRRGLGL</sequence>
<organism evidence="1 2">
    <name type="scientific">Microlunatus ginsengisoli</name>
    <dbReference type="NCBI Taxonomy" id="363863"/>
    <lineage>
        <taxon>Bacteria</taxon>
        <taxon>Bacillati</taxon>
        <taxon>Actinomycetota</taxon>
        <taxon>Actinomycetes</taxon>
        <taxon>Propionibacteriales</taxon>
        <taxon>Propionibacteriaceae</taxon>
        <taxon>Microlunatus</taxon>
    </lineage>
</organism>
<dbReference type="EMBL" id="BAABAB010000033">
    <property type="protein sequence ID" value="GAA3633657.1"/>
    <property type="molecule type" value="Genomic_DNA"/>
</dbReference>
<dbReference type="Gene3D" id="2.60.120.330">
    <property type="entry name" value="B-lactam Antibiotic, Isopenicillin N Synthase, Chain"/>
    <property type="match status" value="1"/>
</dbReference>
<dbReference type="Pfam" id="PF07350">
    <property type="entry name" value="Gig2-like"/>
    <property type="match status" value="1"/>
</dbReference>
<keyword evidence="2" id="KW-1185">Reference proteome</keyword>
<dbReference type="InterPro" id="IPR010856">
    <property type="entry name" value="Gig2-like"/>
</dbReference>
<dbReference type="Proteomes" id="UP001501490">
    <property type="component" value="Unassembled WGS sequence"/>
</dbReference>
<dbReference type="InterPro" id="IPR027443">
    <property type="entry name" value="IPNS-like_sf"/>
</dbReference>
<evidence type="ECO:0000313" key="2">
    <source>
        <dbReference type="Proteomes" id="UP001501490"/>
    </source>
</evidence>
<protein>
    <submittedName>
        <fullName evidence="1">DUF1479 domain-containing protein</fullName>
    </submittedName>
</protein>
<comment type="caution">
    <text evidence="1">The sequence shown here is derived from an EMBL/GenBank/DDBJ whole genome shotgun (WGS) entry which is preliminary data.</text>
</comment>
<evidence type="ECO:0000313" key="1">
    <source>
        <dbReference type="EMBL" id="GAA3633657.1"/>
    </source>
</evidence>
<dbReference type="PANTHER" id="PTHR30613">
    <property type="entry name" value="UNCHARACTERIZED PROTEIN YBIU-RELATED"/>
    <property type="match status" value="1"/>
</dbReference>
<dbReference type="RefSeq" id="WP_344807963.1">
    <property type="nucleotide sequence ID" value="NZ_BAABAB010000033.1"/>
</dbReference>
<accession>A0ABP7AJE7</accession>
<reference evidence="2" key="1">
    <citation type="journal article" date="2019" name="Int. J. Syst. Evol. Microbiol.">
        <title>The Global Catalogue of Microorganisms (GCM) 10K type strain sequencing project: providing services to taxonomists for standard genome sequencing and annotation.</title>
        <authorList>
            <consortium name="The Broad Institute Genomics Platform"/>
            <consortium name="The Broad Institute Genome Sequencing Center for Infectious Disease"/>
            <person name="Wu L."/>
            <person name="Ma J."/>
        </authorList>
    </citation>
    <scope>NUCLEOTIDE SEQUENCE [LARGE SCALE GENOMIC DNA]</scope>
    <source>
        <strain evidence="2">JCM 16929</strain>
    </source>
</reference>
<dbReference type="PANTHER" id="PTHR30613:SF1">
    <property type="entry name" value="DUF1479 DOMAIN PROTEIN (AFU_ORTHOLOGUE AFUA_5G09280)"/>
    <property type="match status" value="1"/>
</dbReference>
<name>A0ABP7AJE7_9ACTN</name>
<proteinExistence type="predicted"/>